<keyword evidence="2" id="KW-0472">Membrane</keyword>
<organism evidence="3 4">
    <name type="scientific">Candidatus Schekmanbacteria bacterium RBG_13_48_7</name>
    <dbReference type="NCBI Taxonomy" id="1817878"/>
    <lineage>
        <taxon>Bacteria</taxon>
        <taxon>Candidatus Schekmaniibacteriota</taxon>
    </lineage>
</organism>
<evidence type="ECO:0000313" key="4">
    <source>
        <dbReference type="Proteomes" id="UP000179266"/>
    </source>
</evidence>
<feature type="transmembrane region" description="Helical" evidence="2">
    <location>
        <begin position="264"/>
        <end position="281"/>
    </location>
</feature>
<protein>
    <recommendedName>
        <fullName evidence="5">Glycosyltransferase RgtA/B/C/D-like domain-containing protein</fullName>
    </recommendedName>
</protein>
<feature type="transmembrane region" description="Helical" evidence="2">
    <location>
        <begin position="290"/>
        <end position="309"/>
    </location>
</feature>
<comment type="caution">
    <text evidence="3">The sequence shown here is derived from an EMBL/GenBank/DDBJ whole genome shotgun (WGS) entry which is preliminary data.</text>
</comment>
<feature type="transmembrane region" description="Helical" evidence="2">
    <location>
        <begin position="201"/>
        <end position="222"/>
    </location>
</feature>
<keyword evidence="2" id="KW-1133">Transmembrane helix</keyword>
<name>A0A1F7RWE0_9BACT</name>
<dbReference type="AlphaFoldDB" id="A0A1F7RWE0"/>
<sequence length="545" mass="62575">MTRIQKILWAWIFMLMGVGAAVYLHWPALTNPLVYKSDVRQSPHWSAYHTDSFREDDLIVRLGAYNESPVQNLIYYIGTYMVDMVTLGKWIAVISYGLIAALFFWLGHSMLGFRGGAIASIFITFFPDQFEYCAGGFSKMWMIPLILCCVYFLEKKYWYGLFFIMPFGAAAYPVCAVFIGAVALFFLILEIPENGEKILRPLGILCIASVLAVTVLLIKYLFPPDYIGALTPGYLLRKMPEMYRGGMYHYLPLPTLTQEVTKHLAHPFILFSAVVFLICLGHKGTGWTRVMTAMVLASVIFYLIARIMFMDLYQPNRYTRYSIAVLLALWQARNWDRILALLPWRIVQTVALVSMLCLGGYLYKDTFRIGKDTSPREEWAPLNRFIATLPDKILVAGHPKYMDDIPIQARRSVLCNYKMAHPWYSKYYAEIRQRTLATFDALYAGDFEPANLLFRKWGVTHLVVVKRYMSNSQIQGRKIYVNPYNEYIVKITRKVREFAFSNPPPENIVYEDKELYVIALPINDKDSSGDKSSSPMPGSAGEDNR</sequence>
<feature type="transmembrane region" description="Helical" evidence="2">
    <location>
        <begin position="132"/>
        <end position="153"/>
    </location>
</feature>
<feature type="transmembrane region" description="Helical" evidence="2">
    <location>
        <begin position="342"/>
        <end position="363"/>
    </location>
</feature>
<evidence type="ECO:0008006" key="5">
    <source>
        <dbReference type="Google" id="ProtNLM"/>
    </source>
</evidence>
<feature type="region of interest" description="Disordered" evidence="1">
    <location>
        <begin position="523"/>
        <end position="545"/>
    </location>
</feature>
<evidence type="ECO:0000313" key="3">
    <source>
        <dbReference type="EMBL" id="OGL45885.1"/>
    </source>
</evidence>
<feature type="transmembrane region" description="Helical" evidence="2">
    <location>
        <begin position="159"/>
        <end position="189"/>
    </location>
</feature>
<feature type="transmembrane region" description="Helical" evidence="2">
    <location>
        <begin position="7"/>
        <end position="26"/>
    </location>
</feature>
<dbReference type="Proteomes" id="UP000179266">
    <property type="component" value="Unassembled WGS sequence"/>
</dbReference>
<evidence type="ECO:0000256" key="1">
    <source>
        <dbReference type="SAM" id="MobiDB-lite"/>
    </source>
</evidence>
<evidence type="ECO:0000256" key="2">
    <source>
        <dbReference type="SAM" id="Phobius"/>
    </source>
</evidence>
<feature type="transmembrane region" description="Helical" evidence="2">
    <location>
        <begin position="90"/>
        <end position="111"/>
    </location>
</feature>
<proteinExistence type="predicted"/>
<keyword evidence="2" id="KW-0812">Transmembrane</keyword>
<reference evidence="3 4" key="1">
    <citation type="journal article" date="2016" name="Nat. Commun.">
        <title>Thousands of microbial genomes shed light on interconnected biogeochemical processes in an aquifer system.</title>
        <authorList>
            <person name="Anantharaman K."/>
            <person name="Brown C.T."/>
            <person name="Hug L.A."/>
            <person name="Sharon I."/>
            <person name="Castelle C.J."/>
            <person name="Probst A.J."/>
            <person name="Thomas B.C."/>
            <person name="Singh A."/>
            <person name="Wilkins M.J."/>
            <person name="Karaoz U."/>
            <person name="Brodie E.L."/>
            <person name="Williams K.H."/>
            <person name="Hubbard S.S."/>
            <person name="Banfield J.F."/>
        </authorList>
    </citation>
    <scope>NUCLEOTIDE SEQUENCE [LARGE SCALE GENOMIC DNA]</scope>
</reference>
<accession>A0A1F7RWE0</accession>
<gene>
    <name evidence="3" type="ORF">A2161_16530</name>
</gene>
<dbReference type="EMBL" id="MGDD01000157">
    <property type="protein sequence ID" value="OGL45885.1"/>
    <property type="molecule type" value="Genomic_DNA"/>
</dbReference>
<feature type="compositionally biased region" description="Low complexity" evidence="1">
    <location>
        <begin position="530"/>
        <end position="539"/>
    </location>
</feature>